<dbReference type="PANTHER" id="PTHR14256:SF1">
    <property type="entry name" value="GEO09626P1"/>
    <property type="match status" value="1"/>
</dbReference>
<keyword evidence="3" id="KW-1185">Reference proteome</keyword>
<accession>A0A167QMB8</accession>
<dbReference type="Pfam" id="PF06522">
    <property type="entry name" value="B12D"/>
    <property type="match status" value="1"/>
</dbReference>
<dbReference type="InterPro" id="IPR010530">
    <property type="entry name" value="B12D"/>
</dbReference>
<keyword evidence="1" id="KW-0472">Membrane</keyword>
<sequence length="112" mass="12438">MNAGLRTALAASRTARVTPNAALVGRRYAHAASGKKTLFQTWYAVEAIPIYVTVVGAVGGAAWYLTRLARGPDVIWDRKNNPTPWNHVTQDTNTKMFAVNGKFDKSWSRDRF</sequence>
<dbReference type="AlphaFoldDB" id="A0A167QMB8"/>
<keyword evidence="1" id="KW-0812">Transmembrane</keyword>
<gene>
    <name evidence="2" type="ORF">CALVIDRAFT_476551</name>
</gene>
<feature type="transmembrane region" description="Helical" evidence="1">
    <location>
        <begin position="48"/>
        <end position="66"/>
    </location>
</feature>
<dbReference type="PANTHER" id="PTHR14256">
    <property type="entry name" value="NADH-UBIQUINONE OXIDOREDUCTASE MLRQ SUBUNIT"/>
    <property type="match status" value="1"/>
</dbReference>
<dbReference type="EMBL" id="KV417270">
    <property type="protein sequence ID" value="KZP00067.1"/>
    <property type="molecule type" value="Genomic_DNA"/>
</dbReference>
<proteinExistence type="predicted"/>
<reference evidence="2 3" key="1">
    <citation type="journal article" date="2016" name="Mol. Biol. Evol.">
        <title>Comparative Genomics of Early-Diverging Mushroom-Forming Fungi Provides Insights into the Origins of Lignocellulose Decay Capabilities.</title>
        <authorList>
            <person name="Nagy L.G."/>
            <person name="Riley R."/>
            <person name="Tritt A."/>
            <person name="Adam C."/>
            <person name="Daum C."/>
            <person name="Floudas D."/>
            <person name="Sun H."/>
            <person name="Yadav J.S."/>
            <person name="Pangilinan J."/>
            <person name="Larsson K.H."/>
            <person name="Matsuura K."/>
            <person name="Barry K."/>
            <person name="Labutti K."/>
            <person name="Kuo R."/>
            <person name="Ohm R.A."/>
            <person name="Bhattacharya S.S."/>
            <person name="Shirouzu T."/>
            <person name="Yoshinaga Y."/>
            <person name="Martin F.M."/>
            <person name="Grigoriev I.V."/>
            <person name="Hibbett D.S."/>
        </authorList>
    </citation>
    <scope>NUCLEOTIDE SEQUENCE [LARGE SCALE GENOMIC DNA]</scope>
    <source>
        <strain evidence="2 3">TUFC12733</strain>
    </source>
</reference>
<protein>
    <submittedName>
        <fullName evidence="2">Uncharacterized protein</fullName>
    </submittedName>
</protein>
<keyword evidence="1" id="KW-1133">Transmembrane helix</keyword>
<evidence type="ECO:0000313" key="3">
    <source>
        <dbReference type="Proteomes" id="UP000076738"/>
    </source>
</evidence>
<dbReference type="OrthoDB" id="5511684at2759"/>
<dbReference type="Proteomes" id="UP000076738">
    <property type="component" value="Unassembled WGS sequence"/>
</dbReference>
<dbReference type="STRING" id="1330018.A0A167QMB8"/>
<name>A0A167QMB8_CALVF</name>
<evidence type="ECO:0000313" key="2">
    <source>
        <dbReference type="EMBL" id="KZP00067.1"/>
    </source>
</evidence>
<evidence type="ECO:0000256" key="1">
    <source>
        <dbReference type="SAM" id="Phobius"/>
    </source>
</evidence>
<organism evidence="2 3">
    <name type="scientific">Calocera viscosa (strain TUFC12733)</name>
    <dbReference type="NCBI Taxonomy" id="1330018"/>
    <lineage>
        <taxon>Eukaryota</taxon>
        <taxon>Fungi</taxon>
        <taxon>Dikarya</taxon>
        <taxon>Basidiomycota</taxon>
        <taxon>Agaricomycotina</taxon>
        <taxon>Dacrymycetes</taxon>
        <taxon>Dacrymycetales</taxon>
        <taxon>Dacrymycetaceae</taxon>
        <taxon>Calocera</taxon>
    </lineage>
</organism>